<protein>
    <submittedName>
        <fullName evidence="1">Uncharacterized protein</fullName>
    </submittedName>
</protein>
<evidence type="ECO:0000313" key="2">
    <source>
        <dbReference type="Proteomes" id="UP000091857"/>
    </source>
</evidence>
<organism evidence="1 2">
    <name type="scientific">Manihot esculenta</name>
    <name type="common">Cassava</name>
    <name type="synonym">Jatropha manihot</name>
    <dbReference type="NCBI Taxonomy" id="3983"/>
    <lineage>
        <taxon>Eukaryota</taxon>
        <taxon>Viridiplantae</taxon>
        <taxon>Streptophyta</taxon>
        <taxon>Embryophyta</taxon>
        <taxon>Tracheophyta</taxon>
        <taxon>Spermatophyta</taxon>
        <taxon>Magnoliopsida</taxon>
        <taxon>eudicotyledons</taxon>
        <taxon>Gunneridae</taxon>
        <taxon>Pentapetalae</taxon>
        <taxon>rosids</taxon>
        <taxon>fabids</taxon>
        <taxon>Malpighiales</taxon>
        <taxon>Euphorbiaceae</taxon>
        <taxon>Crotonoideae</taxon>
        <taxon>Manihoteae</taxon>
        <taxon>Manihot</taxon>
    </lineage>
</organism>
<comment type="caution">
    <text evidence="1">The sequence shown here is derived from an EMBL/GenBank/DDBJ whole genome shotgun (WGS) entry which is preliminary data.</text>
</comment>
<reference evidence="2" key="1">
    <citation type="journal article" date="2016" name="Nat. Biotechnol.">
        <title>Sequencing wild and cultivated cassava and related species reveals extensive interspecific hybridization and genetic diversity.</title>
        <authorList>
            <person name="Bredeson J.V."/>
            <person name="Lyons J.B."/>
            <person name="Prochnik S.E."/>
            <person name="Wu G.A."/>
            <person name="Ha C.M."/>
            <person name="Edsinger-Gonzales E."/>
            <person name="Grimwood J."/>
            <person name="Schmutz J."/>
            <person name="Rabbi I.Y."/>
            <person name="Egesi C."/>
            <person name="Nauluvula P."/>
            <person name="Lebot V."/>
            <person name="Ndunguru J."/>
            <person name="Mkamilo G."/>
            <person name="Bart R.S."/>
            <person name="Setter T.L."/>
            <person name="Gleadow R.M."/>
            <person name="Kulakow P."/>
            <person name="Ferguson M.E."/>
            <person name="Rounsley S."/>
            <person name="Rokhsar D.S."/>
        </authorList>
    </citation>
    <scope>NUCLEOTIDE SEQUENCE [LARGE SCALE GENOMIC DNA]</scope>
    <source>
        <strain evidence="2">cv. AM560-2</strain>
    </source>
</reference>
<keyword evidence="2" id="KW-1185">Reference proteome</keyword>
<dbReference type="Proteomes" id="UP000091857">
    <property type="component" value="Chromosome 13"/>
</dbReference>
<sequence length="902" mass="102542">MGCISSKDSRTNSPKERQSRKGSLDRRVAHVNSSRRDDGMRSKSKSDSGEVKVMLIDKKTNGSNVLYDDQIEKKQIENQIERKNVENCEVAVISHPQIEINKTEKRDVSVCSHPGWGRVPKSLEAEQIAVGWPSWLASAAGEAIRGWVPRRANTFEKLDRIGQGTYSNVYKARDVTNDKIVAIKKVRFDNSDPDSVKFMAREIHILRRLDHPNIIKLEGLITSQTSSSLYLVFEYIEHDLTGLASLPGIKFTEPQIKCYMQQLLSGLDHCHSHGVLHRDIKGSNLLIDDKGILKIADFGLASFFDPKSSAQLTSRVVTLWYRAPELLLGATRYGVAIDLWSTGCILGELYDGKPILPGRTEVEQLHKIFKLCGSPSEDYWRNLKLPHSSVIKPQRPYRRCVAETFKDLPTPALGLMETLLSMDPANRGTAAFALRDKFFRSKPFACDPSSLPKYPPSKEIDAKLRDEARRQGAIGLKGNGPHESSAALASNANPRIATLMQERRHPNANSRGEVFNSHKGQTVSGFLVDPSKQTQAAKEGRRDFPENQHKKVSHSGPLVQGTGWTKAGKDGNNPSTVLSTRTKRQKLEGGRTFVSTEVSHQNNHWKPHLTEPKTPLLHTTLRARPPKVKSSLELEKEELEKIPKFKARPLNKKLSLNSEPHIANPVPRNTLPNPFHLHTEERGAKKDRKFVLDLILKRVEEERARIPKANPYPYTTDYRVVPPKPEPKPCTKPEPFQLESLVRHEEEMQREVEERQRLEKEEANMRIFKAQPVIKEDPIPLPEKVRKPVTQVDQFSLHTDNRAVDRAKFHHKLKVKEQLYKRYREESEAARMIEEEKALKQLRRTMVPHARPVPSFDHPFCPKKSSRETTKAKSPNLRVLRRKERQRMMINNAVSSPASCMR</sequence>
<proteinExistence type="predicted"/>
<accession>A0ACB7GN79</accession>
<evidence type="ECO:0000313" key="1">
    <source>
        <dbReference type="EMBL" id="KAG8641406.1"/>
    </source>
</evidence>
<name>A0ACB7GN79_MANES</name>
<gene>
    <name evidence="1" type="ORF">MANES_13G145856v8</name>
</gene>
<dbReference type="EMBL" id="CM004399">
    <property type="protein sequence ID" value="KAG8641406.1"/>
    <property type="molecule type" value="Genomic_DNA"/>
</dbReference>